<keyword evidence="5 7" id="KW-1133">Transmembrane helix</keyword>
<dbReference type="PANTHER" id="PTHR23513">
    <property type="entry name" value="INTEGRAL MEMBRANE EFFLUX PROTEIN-RELATED"/>
    <property type="match status" value="1"/>
</dbReference>
<evidence type="ECO:0000256" key="6">
    <source>
        <dbReference type="ARBA" id="ARBA00023136"/>
    </source>
</evidence>
<keyword evidence="2" id="KW-0813">Transport</keyword>
<reference evidence="9" key="1">
    <citation type="submission" date="2022-09" db="EMBL/GenBank/DDBJ databases">
        <title>Rhodovastum sp. nov. RN2-1 isolated from soil in Seongnam, South Korea.</title>
        <authorList>
            <person name="Le N.T."/>
        </authorList>
    </citation>
    <scope>NUCLEOTIDE SEQUENCE</scope>
    <source>
        <strain evidence="9">RN2-1</strain>
    </source>
</reference>
<feature type="transmembrane region" description="Helical" evidence="7">
    <location>
        <begin position="247"/>
        <end position="271"/>
    </location>
</feature>
<evidence type="ECO:0000256" key="7">
    <source>
        <dbReference type="SAM" id="Phobius"/>
    </source>
</evidence>
<comment type="subcellular location">
    <subcellularLocation>
        <location evidence="1">Cell membrane</location>
        <topology evidence="1">Multi-pass membrane protein</topology>
    </subcellularLocation>
</comment>
<evidence type="ECO:0000256" key="5">
    <source>
        <dbReference type="ARBA" id="ARBA00022989"/>
    </source>
</evidence>
<dbReference type="PANTHER" id="PTHR23513:SF6">
    <property type="entry name" value="MAJOR FACILITATOR SUPERFAMILY ASSOCIATED DOMAIN-CONTAINING PROTEIN"/>
    <property type="match status" value="1"/>
</dbReference>
<accession>A0AA41YKI4</accession>
<dbReference type="InterPro" id="IPR020846">
    <property type="entry name" value="MFS_dom"/>
</dbReference>
<dbReference type="GO" id="GO:0022857">
    <property type="term" value="F:transmembrane transporter activity"/>
    <property type="evidence" value="ECO:0007669"/>
    <property type="project" value="InterPro"/>
</dbReference>
<sequence length="404" mass="40932">MTLPPGFRRLAWSNLSAQAAEQVSLAAAPLLAVLLLGAGAAGTGLLSAAQTLPFLLLSLPAGLLADRMQRRRLMVIAELVRAAALALLPVLIFADMLSLPLLALIGAATATGTVVFSVAAPALVPALVPRAQLTIANTHLELARSLAFAAGPPLAGTLVAFAGGSAAFILAAALSAAAALLLARLPESPRAPAPPRRIRAELAEGWRFVARHDLLRPIMATAVGWNLSWFVLQAAFVPFAVTRLGLSATGIGLIMGAYGVGMVAGAALAPWLGARVRFGTLIASGPAASVAAAAAMAASTALPFAILPMLGFFLFGVGPILWTIGQTTLRQAVTPPHMLGRVSALVMMATAGARPIGAALGGLVGEMIGLEAAILLAAAGFVAQWLVIVASPVPRLHALPEPAG</sequence>
<keyword evidence="10" id="KW-1185">Reference proteome</keyword>
<feature type="transmembrane region" description="Helical" evidence="7">
    <location>
        <begin position="218"/>
        <end position="241"/>
    </location>
</feature>
<name>A0AA41YKI4_9PROT</name>
<evidence type="ECO:0000256" key="3">
    <source>
        <dbReference type="ARBA" id="ARBA00022475"/>
    </source>
</evidence>
<dbReference type="Gene3D" id="1.20.1250.20">
    <property type="entry name" value="MFS general substrate transporter like domains"/>
    <property type="match status" value="1"/>
</dbReference>
<proteinExistence type="predicted"/>
<feature type="transmembrane region" description="Helical" evidence="7">
    <location>
        <begin position="370"/>
        <end position="390"/>
    </location>
</feature>
<dbReference type="EMBL" id="JAPDNT010000008">
    <property type="protein sequence ID" value="MCW3475446.1"/>
    <property type="molecule type" value="Genomic_DNA"/>
</dbReference>
<dbReference type="SUPFAM" id="SSF103473">
    <property type="entry name" value="MFS general substrate transporter"/>
    <property type="match status" value="1"/>
</dbReference>
<keyword evidence="3" id="KW-1003">Cell membrane</keyword>
<evidence type="ECO:0000313" key="9">
    <source>
        <dbReference type="EMBL" id="MCW3475446.1"/>
    </source>
</evidence>
<feature type="transmembrane region" description="Helical" evidence="7">
    <location>
        <begin position="344"/>
        <end position="364"/>
    </location>
</feature>
<dbReference type="RefSeq" id="WP_264714156.1">
    <property type="nucleotide sequence ID" value="NZ_JAPDNT010000008.1"/>
</dbReference>
<feature type="transmembrane region" description="Helical" evidence="7">
    <location>
        <begin position="158"/>
        <end position="183"/>
    </location>
</feature>
<evidence type="ECO:0000313" key="10">
    <source>
        <dbReference type="Proteomes" id="UP001165679"/>
    </source>
</evidence>
<dbReference type="AlphaFoldDB" id="A0AA41YKI4"/>
<evidence type="ECO:0000256" key="1">
    <source>
        <dbReference type="ARBA" id="ARBA00004651"/>
    </source>
</evidence>
<reference evidence="9" key="2">
    <citation type="submission" date="2022-10" db="EMBL/GenBank/DDBJ databases">
        <authorList>
            <person name="Trinh H.N."/>
        </authorList>
    </citation>
    <scope>NUCLEOTIDE SEQUENCE</scope>
    <source>
        <strain evidence="9">RN2-1</strain>
    </source>
</reference>
<feature type="domain" description="Major facilitator superfamily (MFS) profile" evidence="8">
    <location>
        <begin position="1"/>
        <end position="395"/>
    </location>
</feature>
<dbReference type="CDD" id="cd06173">
    <property type="entry name" value="MFS_MefA_like"/>
    <property type="match status" value="1"/>
</dbReference>
<keyword evidence="6 7" id="KW-0472">Membrane</keyword>
<evidence type="ECO:0000256" key="4">
    <source>
        <dbReference type="ARBA" id="ARBA00022692"/>
    </source>
</evidence>
<dbReference type="Proteomes" id="UP001165679">
    <property type="component" value="Unassembled WGS sequence"/>
</dbReference>
<evidence type="ECO:0000259" key="8">
    <source>
        <dbReference type="PROSITE" id="PS50850"/>
    </source>
</evidence>
<keyword evidence="4 7" id="KW-0812">Transmembrane</keyword>
<evidence type="ECO:0000256" key="2">
    <source>
        <dbReference type="ARBA" id="ARBA00022448"/>
    </source>
</evidence>
<feature type="transmembrane region" description="Helical" evidence="7">
    <location>
        <begin position="72"/>
        <end position="94"/>
    </location>
</feature>
<dbReference type="InterPro" id="IPR036259">
    <property type="entry name" value="MFS_trans_sf"/>
</dbReference>
<dbReference type="PROSITE" id="PS50850">
    <property type="entry name" value="MFS"/>
    <property type="match status" value="1"/>
</dbReference>
<organism evidence="9 10">
    <name type="scientific">Limobrevibacterium gyesilva</name>
    <dbReference type="NCBI Taxonomy" id="2991712"/>
    <lineage>
        <taxon>Bacteria</taxon>
        <taxon>Pseudomonadati</taxon>
        <taxon>Pseudomonadota</taxon>
        <taxon>Alphaproteobacteria</taxon>
        <taxon>Acetobacterales</taxon>
        <taxon>Acetobacteraceae</taxon>
        <taxon>Limobrevibacterium</taxon>
    </lineage>
</organism>
<feature type="transmembrane region" description="Helical" evidence="7">
    <location>
        <begin position="304"/>
        <end position="324"/>
    </location>
</feature>
<dbReference type="GO" id="GO:0005886">
    <property type="term" value="C:plasma membrane"/>
    <property type="evidence" value="ECO:0007669"/>
    <property type="project" value="UniProtKB-SubCell"/>
</dbReference>
<feature type="transmembrane region" description="Helical" evidence="7">
    <location>
        <begin position="278"/>
        <end position="298"/>
    </location>
</feature>
<gene>
    <name evidence="9" type="ORF">OL599_12755</name>
</gene>
<dbReference type="InterPro" id="IPR010290">
    <property type="entry name" value="TM_effector"/>
</dbReference>
<protein>
    <submittedName>
        <fullName evidence="9">MFS transporter</fullName>
    </submittedName>
</protein>
<dbReference type="Pfam" id="PF05977">
    <property type="entry name" value="MFS_3"/>
    <property type="match status" value="1"/>
</dbReference>
<comment type="caution">
    <text evidence="9">The sequence shown here is derived from an EMBL/GenBank/DDBJ whole genome shotgun (WGS) entry which is preliminary data.</text>
</comment>
<feature type="transmembrane region" description="Helical" evidence="7">
    <location>
        <begin position="101"/>
        <end position="124"/>
    </location>
</feature>